<feature type="signal peptide" evidence="1">
    <location>
        <begin position="1"/>
        <end position="17"/>
    </location>
</feature>
<organism evidence="2 3">
    <name type="scientific">Mycena citricolor</name>
    <dbReference type="NCBI Taxonomy" id="2018698"/>
    <lineage>
        <taxon>Eukaryota</taxon>
        <taxon>Fungi</taxon>
        <taxon>Dikarya</taxon>
        <taxon>Basidiomycota</taxon>
        <taxon>Agaricomycotina</taxon>
        <taxon>Agaricomycetes</taxon>
        <taxon>Agaricomycetidae</taxon>
        <taxon>Agaricales</taxon>
        <taxon>Marasmiineae</taxon>
        <taxon>Mycenaceae</taxon>
        <taxon>Mycena</taxon>
    </lineage>
</organism>
<evidence type="ECO:0000313" key="3">
    <source>
        <dbReference type="Proteomes" id="UP001295794"/>
    </source>
</evidence>
<dbReference type="InterPro" id="IPR045469">
    <property type="entry name" value="Nis1"/>
</dbReference>
<reference evidence="2" key="1">
    <citation type="submission" date="2023-11" db="EMBL/GenBank/DDBJ databases">
        <authorList>
            <person name="De Vega J J."/>
            <person name="De Vega J J."/>
        </authorList>
    </citation>
    <scope>NUCLEOTIDE SEQUENCE</scope>
</reference>
<keyword evidence="3" id="KW-1185">Reference proteome</keyword>
<dbReference type="EMBL" id="CAVNYO010000409">
    <property type="protein sequence ID" value="CAK5276544.1"/>
    <property type="molecule type" value="Genomic_DNA"/>
</dbReference>
<sequence>MKISALAFLFAATAVFGQSIEIGAPADGATVKAGSALVVEVDRPDTITGSTEVAVVIAVRSCVGSPCPSPADVLGTVLYNGGYNPMFHTNVTPSKPPYQNLTVTIPANLAKGPAQLNVAHVTLIGAGPFPFLETRNVSLNIV</sequence>
<evidence type="ECO:0000256" key="1">
    <source>
        <dbReference type="SAM" id="SignalP"/>
    </source>
</evidence>
<name>A0AAD2HKG4_9AGAR</name>
<evidence type="ECO:0000313" key="2">
    <source>
        <dbReference type="EMBL" id="CAK5276544.1"/>
    </source>
</evidence>
<proteinExistence type="predicted"/>
<dbReference type="Pfam" id="PF19271">
    <property type="entry name" value="Nis1"/>
    <property type="match status" value="1"/>
</dbReference>
<gene>
    <name evidence="2" type="ORF">MYCIT1_LOCUS24892</name>
</gene>
<accession>A0AAD2HKG4</accession>
<dbReference type="AlphaFoldDB" id="A0AAD2HKG4"/>
<protein>
    <submittedName>
        <fullName evidence="2">Uncharacterized protein</fullName>
    </submittedName>
</protein>
<feature type="chain" id="PRO_5042237805" evidence="1">
    <location>
        <begin position="18"/>
        <end position="142"/>
    </location>
</feature>
<keyword evidence="1" id="KW-0732">Signal</keyword>
<dbReference type="Proteomes" id="UP001295794">
    <property type="component" value="Unassembled WGS sequence"/>
</dbReference>
<comment type="caution">
    <text evidence="2">The sequence shown here is derived from an EMBL/GenBank/DDBJ whole genome shotgun (WGS) entry which is preliminary data.</text>
</comment>